<reference evidence="2" key="1">
    <citation type="submission" date="2023-10" db="EMBL/GenBank/DDBJ databases">
        <authorList>
            <person name="Chen Y."/>
            <person name="Shah S."/>
            <person name="Dougan E. K."/>
            <person name="Thang M."/>
            <person name="Chan C."/>
        </authorList>
    </citation>
    <scope>NUCLEOTIDE SEQUENCE [LARGE SCALE GENOMIC DNA]</scope>
</reference>
<organism evidence="2 3">
    <name type="scientific">Prorocentrum cordatum</name>
    <dbReference type="NCBI Taxonomy" id="2364126"/>
    <lineage>
        <taxon>Eukaryota</taxon>
        <taxon>Sar</taxon>
        <taxon>Alveolata</taxon>
        <taxon>Dinophyceae</taxon>
        <taxon>Prorocentrales</taxon>
        <taxon>Prorocentraceae</taxon>
        <taxon>Prorocentrum</taxon>
    </lineage>
</organism>
<keyword evidence="3" id="KW-1185">Reference proteome</keyword>
<feature type="region of interest" description="Disordered" evidence="1">
    <location>
        <begin position="9"/>
        <end position="28"/>
    </location>
</feature>
<feature type="non-terminal residue" evidence="2">
    <location>
        <position position="1"/>
    </location>
</feature>
<sequence>YCRACLSAASAGGGAEADKSPSTEDALGGGPFESTWILGSLAQALEFPLDTYRPLPPWAQENSSDELRNVKVEAKASLDAPKSISSANIGNVQHMERTQNPSNIGALPVVSKLEDLDLFYAE</sequence>
<proteinExistence type="predicted"/>
<evidence type="ECO:0000256" key="1">
    <source>
        <dbReference type="SAM" id="MobiDB-lite"/>
    </source>
</evidence>
<evidence type="ECO:0000313" key="2">
    <source>
        <dbReference type="EMBL" id="CAK0859999.1"/>
    </source>
</evidence>
<evidence type="ECO:0000313" key="3">
    <source>
        <dbReference type="Proteomes" id="UP001189429"/>
    </source>
</evidence>
<dbReference type="Proteomes" id="UP001189429">
    <property type="component" value="Unassembled WGS sequence"/>
</dbReference>
<feature type="non-terminal residue" evidence="2">
    <location>
        <position position="122"/>
    </location>
</feature>
<gene>
    <name evidence="2" type="ORF">PCOR1329_LOCUS49130</name>
</gene>
<accession>A0ABN9UL39</accession>
<dbReference type="EMBL" id="CAUYUJ010015945">
    <property type="protein sequence ID" value="CAK0859999.1"/>
    <property type="molecule type" value="Genomic_DNA"/>
</dbReference>
<comment type="caution">
    <text evidence="2">The sequence shown here is derived from an EMBL/GenBank/DDBJ whole genome shotgun (WGS) entry which is preliminary data.</text>
</comment>
<protein>
    <submittedName>
        <fullName evidence="2">Uncharacterized protein</fullName>
    </submittedName>
</protein>
<name>A0ABN9UL39_9DINO</name>